<dbReference type="PANTHER" id="PTHR33095:SF127">
    <property type="entry name" value="OS05G0578100 PROTEIN"/>
    <property type="match status" value="1"/>
</dbReference>
<proteinExistence type="predicted"/>
<evidence type="ECO:0000313" key="2">
    <source>
        <dbReference type="EMBL" id="KAG6508508.1"/>
    </source>
</evidence>
<dbReference type="PANTHER" id="PTHR33095">
    <property type="entry name" value="OS07G0619500 PROTEIN"/>
    <property type="match status" value="1"/>
</dbReference>
<protein>
    <submittedName>
        <fullName evidence="2">Uncharacterized protein</fullName>
    </submittedName>
</protein>
<evidence type="ECO:0000313" key="3">
    <source>
        <dbReference type="Proteomes" id="UP000734854"/>
    </source>
</evidence>
<dbReference type="Pfam" id="PF07816">
    <property type="entry name" value="DUF1645"/>
    <property type="match status" value="1"/>
</dbReference>
<sequence>MAAERPEQAKFPYFSSSPSFGRAPVEYDKKSCDGPDSPTFGGAHRVEPPLPPVKSASHGNEEDYDASSDDFEFSIELKSAAGFSSVDADEIFSGGRMLPVYPVFNRDLICRGPAESKESEKADPIPIQELLIEEKEAASEEPSPPPPVRCKKSASTGALRSLLRNLTIGRSHSDGKEKFVFIEASRPESPSASSSGPAKKKAPNKSAKKGPRTAEGDVVTAHRPLYGKGLNDKAVKGPRRSFLPYRQELLGLFAPVNAFAHNSNKRNSYY</sequence>
<accession>A0A8J5L773</accession>
<feature type="compositionally biased region" description="Basic and acidic residues" evidence="1">
    <location>
        <begin position="114"/>
        <end position="123"/>
    </location>
</feature>
<comment type="caution">
    <text evidence="2">The sequence shown here is derived from an EMBL/GenBank/DDBJ whole genome shotgun (WGS) entry which is preliminary data.</text>
</comment>
<keyword evidence="3" id="KW-1185">Reference proteome</keyword>
<reference evidence="2 3" key="1">
    <citation type="submission" date="2020-08" db="EMBL/GenBank/DDBJ databases">
        <title>Plant Genome Project.</title>
        <authorList>
            <person name="Zhang R.-G."/>
        </authorList>
    </citation>
    <scope>NUCLEOTIDE SEQUENCE [LARGE SCALE GENOMIC DNA]</scope>
    <source>
        <tissue evidence="2">Rhizome</tissue>
    </source>
</reference>
<feature type="region of interest" description="Disordered" evidence="1">
    <location>
        <begin position="112"/>
        <end position="154"/>
    </location>
</feature>
<dbReference type="AlphaFoldDB" id="A0A8J5L773"/>
<evidence type="ECO:0000256" key="1">
    <source>
        <dbReference type="SAM" id="MobiDB-lite"/>
    </source>
</evidence>
<feature type="region of interest" description="Disordered" evidence="1">
    <location>
        <begin position="1"/>
        <end position="68"/>
    </location>
</feature>
<feature type="compositionally biased region" description="Basic residues" evidence="1">
    <location>
        <begin position="198"/>
        <end position="211"/>
    </location>
</feature>
<feature type="region of interest" description="Disordered" evidence="1">
    <location>
        <begin position="180"/>
        <end position="219"/>
    </location>
</feature>
<dbReference type="OrthoDB" id="666789at2759"/>
<dbReference type="Proteomes" id="UP000734854">
    <property type="component" value="Unassembled WGS sequence"/>
</dbReference>
<gene>
    <name evidence="2" type="ORF">ZIOFF_033882</name>
</gene>
<dbReference type="InterPro" id="IPR012442">
    <property type="entry name" value="DUF1645_plant"/>
</dbReference>
<dbReference type="EMBL" id="JACMSC010000009">
    <property type="protein sequence ID" value="KAG6508508.1"/>
    <property type="molecule type" value="Genomic_DNA"/>
</dbReference>
<name>A0A8J5L773_ZINOF</name>
<organism evidence="2 3">
    <name type="scientific">Zingiber officinale</name>
    <name type="common">Ginger</name>
    <name type="synonym">Amomum zingiber</name>
    <dbReference type="NCBI Taxonomy" id="94328"/>
    <lineage>
        <taxon>Eukaryota</taxon>
        <taxon>Viridiplantae</taxon>
        <taxon>Streptophyta</taxon>
        <taxon>Embryophyta</taxon>
        <taxon>Tracheophyta</taxon>
        <taxon>Spermatophyta</taxon>
        <taxon>Magnoliopsida</taxon>
        <taxon>Liliopsida</taxon>
        <taxon>Zingiberales</taxon>
        <taxon>Zingiberaceae</taxon>
        <taxon>Zingiber</taxon>
    </lineage>
</organism>